<reference evidence="1 2" key="1">
    <citation type="submission" date="2020-08" db="EMBL/GenBank/DDBJ databases">
        <title>Genomic Encyclopedia of Type Strains, Phase IV (KMG-IV): sequencing the most valuable type-strain genomes for metagenomic binning, comparative biology and taxonomic classification.</title>
        <authorList>
            <person name="Goeker M."/>
        </authorList>
    </citation>
    <scope>NUCLEOTIDE SEQUENCE [LARGE SCALE GENOMIC DNA]</scope>
    <source>
        <strain evidence="1 2">DSM 19512</strain>
    </source>
</reference>
<evidence type="ECO:0000313" key="1">
    <source>
        <dbReference type="EMBL" id="MBB3880832.1"/>
    </source>
</evidence>
<dbReference type="Proteomes" id="UP000538670">
    <property type="component" value="Unassembled WGS sequence"/>
</dbReference>
<protein>
    <submittedName>
        <fullName evidence="1">Uncharacterized protein</fullName>
    </submittedName>
</protein>
<accession>A0A7W6ABJ1</accession>
<dbReference type="AlphaFoldDB" id="A0A7W6ABJ1"/>
<name>A0A7W6ABJ1_9SPHN</name>
<organism evidence="1 2">
    <name type="scientific">Sphingomonas pseudosanguinis</name>
    <dbReference type="NCBI Taxonomy" id="413712"/>
    <lineage>
        <taxon>Bacteria</taxon>
        <taxon>Pseudomonadati</taxon>
        <taxon>Pseudomonadota</taxon>
        <taxon>Alphaproteobacteria</taxon>
        <taxon>Sphingomonadales</taxon>
        <taxon>Sphingomonadaceae</taxon>
        <taxon>Sphingomonas</taxon>
    </lineage>
</organism>
<keyword evidence="2" id="KW-1185">Reference proteome</keyword>
<gene>
    <name evidence="1" type="ORF">GGR48_003283</name>
</gene>
<evidence type="ECO:0000313" key="2">
    <source>
        <dbReference type="Proteomes" id="UP000538670"/>
    </source>
</evidence>
<dbReference type="RefSeq" id="WP_206362419.1">
    <property type="nucleotide sequence ID" value="NZ_JAFHKV010000004.1"/>
</dbReference>
<sequence>MGGEAAHALRPSAIAMAAADGEAMNARALLVLRRNLRESATWDGAPIVDLVAKGPCVSTLITTKGRAAIDWSDAGNIAAETIDGNDLFAVKASGSIGGLSVKSGDTADRIAMGMGLLAGNCQAGRGGHPAGLRLSGPASTDAIKAVEDEAARQKMTQIRVDSTQSFAVIDGNQTVATLVTGEGSMPDAKRNGCFVAMKQGDETMLIPTLGYGEYEFETCGGPLAVGFVSTAVMPKLGIVFRSYSREAEETVPIIVEWDRSNNTLLIDDAASRRALDARAINIAQIRRALNGR</sequence>
<proteinExistence type="predicted"/>
<dbReference type="EMBL" id="JACIDH010000022">
    <property type="protein sequence ID" value="MBB3880832.1"/>
    <property type="molecule type" value="Genomic_DNA"/>
</dbReference>
<comment type="caution">
    <text evidence="1">The sequence shown here is derived from an EMBL/GenBank/DDBJ whole genome shotgun (WGS) entry which is preliminary data.</text>
</comment>